<evidence type="ECO:0000313" key="2">
    <source>
        <dbReference type="Proteomes" id="UP001355206"/>
    </source>
</evidence>
<gene>
    <name evidence="1" type="ORF">MOTC310_24170</name>
</gene>
<protein>
    <submittedName>
        <fullName evidence="1">Uncharacterized protein</fullName>
    </submittedName>
</protein>
<sequence length="92" mass="10098">MAGVGMGAKLRMTAENTVALLRRELRMTPPIETALLDALHASDTLARDLDRTSFFQTEARTDALLALHALVLWLQAAKLQSGDELYEISFPG</sequence>
<keyword evidence="2" id="KW-1185">Reference proteome</keyword>
<comment type="caution">
    <text evidence="1">The sequence shown here is derived from an EMBL/GenBank/DDBJ whole genome shotgun (WGS) entry which is preliminary data.</text>
</comment>
<dbReference type="Proteomes" id="UP001355206">
    <property type="component" value="Unassembled WGS sequence"/>
</dbReference>
<reference evidence="1 2" key="1">
    <citation type="journal article" date="2012" name="Genet. Mol. Biol.">
        <title>Analysis of 16S rRNA and mxaF genes revealing insights into Methylobacterium niche-specific plant association.</title>
        <authorList>
            <person name="Dourado M.N."/>
            <person name="Andreote F.D."/>
            <person name="Dini-Andreote F."/>
            <person name="Conti R."/>
            <person name="Araujo J.M."/>
            <person name="Araujo W.L."/>
        </authorList>
    </citation>
    <scope>NUCLEOTIDE SEQUENCE [LARGE SCALE GENOMIC DNA]</scope>
    <source>
        <strain evidence="1 2">TC3-10</strain>
    </source>
</reference>
<proteinExistence type="predicted"/>
<evidence type="ECO:0000313" key="1">
    <source>
        <dbReference type="EMBL" id="MEE7493382.1"/>
    </source>
</evidence>
<dbReference type="EMBL" id="MLCA01000014">
    <property type="protein sequence ID" value="MEE7493382.1"/>
    <property type="molecule type" value="Genomic_DNA"/>
</dbReference>
<accession>A0ABU7TVN9</accession>
<name>A0ABU7TVN9_9HYPH</name>
<organism evidence="1 2">
    <name type="scientific">Methylobacterium oryzae</name>
    <dbReference type="NCBI Taxonomy" id="334852"/>
    <lineage>
        <taxon>Bacteria</taxon>
        <taxon>Pseudomonadati</taxon>
        <taxon>Pseudomonadota</taxon>
        <taxon>Alphaproteobacteria</taxon>
        <taxon>Hyphomicrobiales</taxon>
        <taxon>Methylobacteriaceae</taxon>
        <taxon>Methylobacterium</taxon>
    </lineage>
</organism>